<evidence type="ECO:0000256" key="3">
    <source>
        <dbReference type="SAM" id="SignalP"/>
    </source>
</evidence>
<dbReference type="PROSITE" id="PS50835">
    <property type="entry name" value="IG_LIKE"/>
    <property type="match status" value="3"/>
</dbReference>
<feature type="signal peptide" evidence="3">
    <location>
        <begin position="1"/>
        <end position="23"/>
    </location>
</feature>
<proteinExistence type="predicted"/>
<gene>
    <name evidence="5" type="ORF">CAUJ_LOCUS10291</name>
</gene>
<dbReference type="InterPro" id="IPR036179">
    <property type="entry name" value="Ig-like_dom_sf"/>
</dbReference>
<dbReference type="PANTHER" id="PTHR19890">
    <property type="entry name" value="FIBROBLAST GROWTH FACTOR RECEPTOR"/>
    <property type="match status" value="1"/>
</dbReference>
<feature type="region of interest" description="Disordered" evidence="1">
    <location>
        <begin position="410"/>
        <end position="436"/>
    </location>
</feature>
<dbReference type="InterPro" id="IPR003599">
    <property type="entry name" value="Ig_sub"/>
</dbReference>
<dbReference type="InterPro" id="IPR013098">
    <property type="entry name" value="Ig_I-set"/>
</dbReference>
<reference evidence="5" key="1">
    <citation type="submission" date="2020-10" db="EMBL/GenBank/DDBJ databases">
        <authorList>
            <person name="Kikuchi T."/>
        </authorList>
    </citation>
    <scope>NUCLEOTIDE SEQUENCE</scope>
    <source>
        <strain evidence="5">NKZ352</strain>
    </source>
</reference>
<feature type="domain" description="Ig-like" evidence="4">
    <location>
        <begin position="143"/>
        <end position="230"/>
    </location>
</feature>
<dbReference type="EMBL" id="CAJGYM010000043">
    <property type="protein sequence ID" value="CAD6194372.1"/>
    <property type="molecule type" value="Genomic_DNA"/>
</dbReference>
<keyword evidence="2" id="KW-0472">Membrane</keyword>
<evidence type="ECO:0000256" key="2">
    <source>
        <dbReference type="SAM" id="Phobius"/>
    </source>
</evidence>
<dbReference type="AlphaFoldDB" id="A0A8S1HHB9"/>
<dbReference type="Pfam" id="PF07679">
    <property type="entry name" value="I-set"/>
    <property type="match status" value="2"/>
</dbReference>
<dbReference type="Pfam" id="PF13927">
    <property type="entry name" value="Ig_3"/>
    <property type="match status" value="1"/>
</dbReference>
<dbReference type="CDD" id="cd00096">
    <property type="entry name" value="Ig"/>
    <property type="match status" value="2"/>
</dbReference>
<dbReference type="Proteomes" id="UP000835052">
    <property type="component" value="Unassembled WGS sequence"/>
</dbReference>
<feature type="domain" description="Ig-like" evidence="4">
    <location>
        <begin position="29"/>
        <end position="115"/>
    </location>
</feature>
<evidence type="ECO:0000259" key="4">
    <source>
        <dbReference type="PROSITE" id="PS50835"/>
    </source>
</evidence>
<dbReference type="InterPro" id="IPR007110">
    <property type="entry name" value="Ig-like_dom"/>
</dbReference>
<dbReference type="OrthoDB" id="6244905at2759"/>
<sequence length="559" mass="62951">MGLTEMRLVAAIFIVILRPEVEAAHGLPPRIQNDVETKFRVPVGQKQFKLVCPVIAPEKDSLMIQWVKNGENLDWESRYKIGKDGKELKMKSVRLEDSGRYQCQATNGFGYKTVDLIVHVFDPNNNDSSVKNFLVLSNSTASPSWLIDMHSEWSMPIQVNNGGKLELRCPAKANPFPDIRWYQNDILLSTNSPKHIASLSIDPADRSHSGNYRCVVENALGSLDFLFEVTVDDYFDASTTESPIQDDKLEPIIEQPYNISVYAGHTAQFQCKAQSSQSLLIKWLKSISDPNEVRKNDPNATVISANGMHLLVLEHIQSESLVANNDVNMYLNRLTIPQVKLEHAGKYLCVVTNAEGKISYKAAELRVLPAYDVTIHLSADKFLIILIPIVLVFLLIVVLAVVYLKRSQEPSNKTNTINKPPPPPRIPPPAAPADIEWQPERHPTRSYPEFSIDSKKPLLLNNAMFQQNSGRYFSGAATVDRKGLHRSGRVTGFDEQSNAYDCGSPQPYWTQAKPSVHNSSAYTAGYRTLEGNFNHSRHYPTVVTDDYSDQEQPFFFHRR</sequence>
<keyword evidence="2" id="KW-1133">Transmembrane helix</keyword>
<dbReference type="SMART" id="SM00408">
    <property type="entry name" value="IGc2"/>
    <property type="match status" value="3"/>
</dbReference>
<evidence type="ECO:0000313" key="6">
    <source>
        <dbReference type="Proteomes" id="UP000835052"/>
    </source>
</evidence>
<feature type="domain" description="Ig-like" evidence="4">
    <location>
        <begin position="251"/>
        <end position="359"/>
    </location>
</feature>
<keyword evidence="2" id="KW-0812">Transmembrane</keyword>
<dbReference type="Gene3D" id="2.60.40.10">
    <property type="entry name" value="Immunoglobulins"/>
    <property type="match status" value="3"/>
</dbReference>
<dbReference type="InterPro" id="IPR003598">
    <property type="entry name" value="Ig_sub2"/>
</dbReference>
<feature type="compositionally biased region" description="Pro residues" evidence="1">
    <location>
        <begin position="419"/>
        <end position="431"/>
    </location>
</feature>
<keyword evidence="3" id="KW-0732">Signal</keyword>
<dbReference type="PANTHER" id="PTHR19890:SF10">
    <property type="entry name" value="FIBROBLAST GROWTH FACTOR RECEPTOR-LIKE 1"/>
    <property type="match status" value="1"/>
</dbReference>
<dbReference type="SUPFAM" id="SSF48726">
    <property type="entry name" value="Immunoglobulin"/>
    <property type="match status" value="3"/>
</dbReference>
<name>A0A8S1HHB9_9PELO</name>
<evidence type="ECO:0000313" key="5">
    <source>
        <dbReference type="EMBL" id="CAD6194372.1"/>
    </source>
</evidence>
<accession>A0A8S1HHB9</accession>
<feature type="transmembrane region" description="Helical" evidence="2">
    <location>
        <begin position="382"/>
        <end position="404"/>
    </location>
</feature>
<dbReference type="SMART" id="SM00409">
    <property type="entry name" value="IG"/>
    <property type="match status" value="3"/>
</dbReference>
<organism evidence="5 6">
    <name type="scientific">Caenorhabditis auriculariae</name>
    <dbReference type="NCBI Taxonomy" id="2777116"/>
    <lineage>
        <taxon>Eukaryota</taxon>
        <taxon>Metazoa</taxon>
        <taxon>Ecdysozoa</taxon>
        <taxon>Nematoda</taxon>
        <taxon>Chromadorea</taxon>
        <taxon>Rhabditida</taxon>
        <taxon>Rhabditina</taxon>
        <taxon>Rhabditomorpha</taxon>
        <taxon>Rhabditoidea</taxon>
        <taxon>Rhabditidae</taxon>
        <taxon>Peloderinae</taxon>
        <taxon>Caenorhabditis</taxon>
    </lineage>
</organism>
<evidence type="ECO:0000256" key="1">
    <source>
        <dbReference type="SAM" id="MobiDB-lite"/>
    </source>
</evidence>
<feature type="chain" id="PRO_5035876414" description="Ig-like domain-containing protein" evidence="3">
    <location>
        <begin position="24"/>
        <end position="559"/>
    </location>
</feature>
<dbReference type="InterPro" id="IPR052615">
    <property type="entry name" value="FGFRL"/>
</dbReference>
<keyword evidence="6" id="KW-1185">Reference proteome</keyword>
<protein>
    <recommendedName>
        <fullName evidence="4">Ig-like domain-containing protein</fullName>
    </recommendedName>
</protein>
<dbReference type="InterPro" id="IPR013783">
    <property type="entry name" value="Ig-like_fold"/>
</dbReference>
<comment type="caution">
    <text evidence="5">The sequence shown here is derived from an EMBL/GenBank/DDBJ whole genome shotgun (WGS) entry which is preliminary data.</text>
</comment>